<evidence type="ECO:0000256" key="8">
    <source>
        <dbReference type="ARBA" id="ARBA00048027"/>
    </source>
</evidence>
<dbReference type="GO" id="GO:0005525">
    <property type="term" value="F:GTP binding"/>
    <property type="evidence" value="ECO:0007669"/>
    <property type="project" value="UniProtKB-UniRule"/>
</dbReference>
<dbReference type="HAMAP" id="MF_00306">
    <property type="entry name" value="SRP54"/>
    <property type="match status" value="1"/>
</dbReference>
<dbReference type="CDD" id="cd18539">
    <property type="entry name" value="SRP_G"/>
    <property type="match status" value="1"/>
</dbReference>
<feature type="binding site" evidence="9">
    <location>
        <begin position="249"/>
        <end position="252"/>
    </location>
    <ligand>
        <name>GTP</name>
        <dbReference type="ChEBI" id="CHEBI:37565"/>
    </ligand>
</feature>
<dbReference type="Gene3D" id="1.20.120.140">
    <property type="entry name" value="Signal recognition particle SRP54, nucleotide-binding domain"/>
    <property type="match status" value="1"/>
</dbReference>
<dbReference type="FunFam" id="3.40.50.300:FF:000022">
    <property type="entry name" value="Signal recognition particle 54 kDa subunit"/>
    <property type="match status" value="1"/>
</dbReference>
<dbReference type="SMART" id="SM00382">
    <property type="entry name" value="AAA"/>
    <property type="match status" value="1"/>
</dbReference>
<dbReference type="GO" id="GO:0008312">
    <property type="term" value="F:7S RNA binding"/>
    <property type="evidence" value="ECO:0007669"/>
    <property type="project" value="InterPro"/>
</dbReference>
<dbReference type="Pfam" id="PF02881">
    <property type="entry name" value="SRP54_N"/>
    <property type="match status" value="1"/>
</dbReference>
<sequence length="483" mass="54087">MAFEGLTERLQKTMEKLRRKPKVTDADLRETMREIRLALLEADVNFTVVKNFVKTVQEQAVGAEVLKGLNPAQQIVKIVNEELTKMMGETAVPLNKSDHIPTVIMMVGLQGAGKTTTAGKLALRLKNEEKARPMFIAADIYRPAAITQLKQVADSIDVPVFDLGTDVDPVEIVRQGMEVAKEHHNDYVIIDTAGRLQIDEALMDELANIKELAHPDEILLVVDAMTGQNAVNTAEGFDEKLDITGVVLTKLDGDTRGGAAMSIRAVTGKPIKFVGEGEKMENLDVFYPDRMSSRILGMGDMLTLIEKAQKNFDEEQAAETMRKMQENNFDYNDFLDQMDQVSKMGPLEDLIKMMPGMANNPALKNINIDPKQFLHIKAIIQSMTSEERENPDLMNPSRRRRLAAGSGRPIVEVNRMIKQFDQMRKMMKQVTNGNLNGMENMMGGLGNMPGMPGGKLGKMAMNRMARQMKKNKKKRLKKNKKRK</sequence>
<dbReference type="InterPro" id="IPR004125">
    <property type="entry name" value="Signal_recog_particle_SRP54_M"/>
</dbReference>
<dbReference type="GO" id="GO:0003924">
    <property type="term" value="F:GTPase activity"/>
    <property type="evidence" value="ECO:0007669"/>
    <property type="project" value="UniProtKB-UniRule"/>
</dbReference>
<keyword evidence="2 9" id="KW-0547">Nucleotide-binding</keyword>
<evidence type="ECO:0000256" key="5">
    <source>
        <dbReference type="ARBA" id="ARBA00023134"/>
    </source>
</evidence>
<dbReference type="GO" id="GO:0048500">
    <property type="term" value="C:signal recognition particle"/>
    <property type="evidence" value="ECO:0007669"/>
    <property type="project" value="UniProtKB-UniRule"/>
</dbReference>
<evidence type="ECO:0000256" key="3">
    <source>
        <dbReference type="ARBA" id="ARBA00022801"/>
    </source>
</evidence>
<dbReference type="PANTHER" id="PTHR11564:SF5">
    <property type="entry name" value="SIGNAL RECOGNITION PARTICLE SUBUNIT SRP54"/>
    <property type="match status" value="1"/>
</dbReference>
<dbReference type="InterPro" id="IPR042101">
    <property type="entry name" value="SRP54_N_sf"/>
</dbReference>
<accession>A0A0R1V8B5</accession>
<dbReference type="PROSITE" id="PS00300">
    <property type="entry name" value="SRP54"/>
    <property type="match status" value="1"/>
</dbReference>
<keyword evidence="9" id="KW-0963">Cytoplasm</keyword>
<keyword evidence="12" id="KW-1185">Reference proteome</keyword>
<dbReference type="Proteomes" id="UP000051739">
    <property type="component" value="Unassembled WGS sequence"/>
</dbReference>
<feature type="binding site" evidence="9">
    <location>
        <begin position="191"/>
        <end position="195"/>
    </location>
    <ligand>
        <name>GTP</name>
        <dbReference type="ChEBI" id="CHEBI:37565"/>
    </ligand>
</feature>
<dbReference type="EC" id="3.6.5.4" evidence="9"/>
<keyword evidence="7 9" id="KW-0687">Ribonucleoprotein</keyword>
<dbReference type="Pfam" id="PF02978">
    <property type="entry name" value="SRP_SPB"/>
    <property type="match status" value="1"/>
</dbReference>
<organism evidence="11 12">
    <name type="scientific">Limosilactobacillus gastricus DSM 16045</name>
    <dbReference type="NCBI Taxonomy" id="1423749"/>
    <lineage>
        <taxon>Bacteria</taxon>
        <taxon>Bacillati</taxon>
        <taxon>Bacillota</taxon>
        <taxon>Bacilli</taxon>
        <taxon>Lactobacillales</taxon>
        <taxon>Lactobacillaceae</taxon>
        <taxon>Limosilactobacillus</taxon>
    </lineage>
</organism>
<evidence type="ECO:0000256" key="4">
    <source>
        <dbReference type="ARBA" id="ARBA00022884"/>
    </source>
</evidence>
<dbReference type="SUPFAM" id="SSF52540">
    <property type="entry name" value="P-loop containing nucleoside triphosphate hydrolases"/>
    <property type="match status" value="1"/>
</dbReference>
<dbReference type="InterPro" id="IPR022941">
    <property type="entry name" value="SRP54"/>
</dbReference>
<evidence type="ECO:0000313" key="11">
    <source>
        <dbReference type="EMBL" id="KRM01413.1"/>
    </source>
</evidence>
<evidence type="ECO:0000259" key="10">
    <source>
        <dbReference type="PROSITE" id="PS00300"/>
    </source>
</evidence>
<comment type="function">
    <text evidence="9">Involved in targeting and insertion of nascent membrane proteins into the cytoplasmic membrane. Binds to the hydrophobic signal sequence of the ribosome-nascent chain (RNC) as it emerges from the ribosomes. The SRP-RNC complex is then targeted to the cytoplasmic membrane where it interacts with the SRP receptor FtsY.</text>
</comment>
<dbReference type="Pfam" id="PF00448">
    <property type="entry name" value="SRP54"/>
    <property type="match status" value="1"/>
</dbReference>
<dbReference type="RefSeq" id="WP_056937693.1">
    <property type="nucleotide sequence ID" value="NZ_AZFN01000018.1"/>
</dbReference>
<evidence type="ECO:0000256" key="6">
    <source>
        <dbReference type="ARBA" id="ARBA00023135"/>
    </source>
</evidence>
<dbReference type="InterPro" id="IPR000897">
    <property type="entry name" value="SRP54_GTPase_dom"/>
</dbReference>
<evidence type="ECO:0000256" key="2">
    <source>
        <dbReference type="ARBA" id="ARBA00022741"/>
    </source>
</evidence>
<evidence type="ECO:0000256" key="1">
    <source>
        <dbReference type="ARBA" id="ARBA00005450"/>
    </source>
</evidence>
<dbReference type="InterPro" id="IPR013822">
    <property type="entry name" value="Signal_recog_particl_SRP54_hlx"/>
</dbReference>
<gene>
    <name evidence="9" type="primary">ffh</name>
    <name evidence="11" type="ORF">FC60_GL000670</name>
</gene>
<comment type="caution">
    <text evidence="11">The sequence shown here is derived from an EMBL/GenBank/DDBJ whole genome shotgun (WGS) entry which is preliminary data.</text>
</comment>
<dbReference type="InterPro" id="IPR027417">
    <property type="entry name" value="P-loop_NTPase"/>
</dbReference>
<dbReference type="PANTHER" id="PTHR11564">
    <property type="entry name" value="SIGNAL RECOGNITION PARTICLE 54K PROTEIN SRP54"/>
    <property type="match status" value="1"/>
</dbReference>
<name>A0A0R1V8B5_9LACO</name>
<dbReference type="Gene3D" id="3.40.50.300">
    <property type="entry name" value="P-loop containing nucleotide triphosphate hydrolases"/>
    <property type="match status" value="1"/>
</dbReference>
<evidence type="ECO:0000256" key="9">
    <source>
        <dbReference type="HAMAP-Rule" id="MF_00306"/>
    </source>
</evidence>
<dbReference type="InterPro" id="IPR036891">
    <property type="entry name" value="Signal_recog_part_SRP54_M_sf"/>
</dbReference>
<dbReference type="InterPro" id="IPR003593">
    <property type="entry name" value="AAA+_ATPase"/>
</dbReference>
<dbReference type="SMART" id="SM00963">
    <property type="entry name" value="SRP54_N"/>
    <property type="match status" value="1"/>
</dbReference>
<comment type="similarity">
    <text evidence="1 9">Belongs to the GTP-binding SRP family. SRP54 subfamily.</text>
</comment>
<evidence type="ECO:0000256" key="7">
    <source>
        <dbReference type="ARBA" id="ARBA00023274"/>
    </source>
</evidence>
<dbReference type="NCBIfam" id="TIGR00959">
    <property type="entry name" value="ffh"/>
    <property type="match status" value="1"/>
</dbReference>
<dbReference type="Gene3D" id="1.10.260.30">
    <property type="entry name" value="Signal recognition particle, SRP54 subunit, M-domain"/>
    <property type="match status" value="1"/>
</dbReference>
<reference evidence="11 12" key="1">
    <citation type="journal article" date="2015" name="Genome Announc.">
        <title>Expanding the biotechnology potential of lactobacilli through comparative genomics of 213 strains and associated genera.</title>
        <authorList>
            <person name="Sun Z."/>
            <person name="Harris H.M."/>
            <person name="McCann A."/>
            <person name="Guo C."/>
            <person name="Argimon S."/>
            <person name="Zhang W."/>
            <person name="Yang X."/>
            <person name="Jeffery I.B."/>
            <person name="Cooney J.C."/>
            <person name="Kagawa T.F."/>
            <person name="Liu W."/>
            <person name="Song Y."/>
            <person name="Salvetti E."/>
            <person name="Wrobel A."/>
            <person name="Rasinkangas P."/>
            <person name="Parkhill J."/>
            <person name="Rea M.C."/>
            <person name="O'Sullivan O."/>
            <person name="Ritari J."/>
            <person name="Douillard F.P."/>
            <person name="Paul Ross R."/>
            <person name="Yang R."/>
            <person name="Briner A.E."/>
            <person name="Felis G.E."/>
            <person name="de Vos W.M."/>
            <person name="Barrangou R."/>
            <person name="Klaenhammer T.R."/>
            <person name="Caufield P.W."/>
            <person name="Cui Y."/>
            <person name="Zhang H."/>
            <person name="O'Toole P.W."/>
        </authorList>
    </citation>
    <scope>NUCLEOTIDE SEQUENCE [LARGE SCALE GENOMIC DNA]</scope>
    <source>
        <strain evidence="11 12">DSM 16045</strain>
    </source>
</reference>
<dbReference type="AlphaFoldDB" id="A0A0R1V8B5"/>
<keyword evidence="3 9" id="KW-0378">Hydrolase</keyword>
<protein>
    <recommendedName>
        <fullName evidence="9">Signal recognition particle protein</fullName>
        <ecNumber evidence="9">3.6.5.4</ecNumber>
    </recommendedName>
    <alternativeName>
        <fullName evidence="9">Fifty-four homolog</fullName>
    </alternativeName>
</protein>
<comment type="subcellular location">
    <subcellularLocation>
        <location evidence="9">Cytoplasm</location>
    </subcellularLocation>
    <text evidence="9">The SRP-RNC complex is targeted to the cytoplasmic membrane.</text>
</comment>
<dbReference type="InterPro" id="IPR004780">
    <property type="entry name" value="SRP"/>
</dbReference>
<comment type="catalytic activity">
    <reaction evidence="8 9">
        <text>GTP + H2O = GDP + phosphate + H(+)</text>
        <dbReference type="Rhea" id="RHEA:19669"/>
        <dbReference type="ChEBI" id="CHEBI:15377"/>
        <dbReference type="ChEBI" id="CHEBI:15378"/>
        <dbReference type="ChEBI" id="CHEBI:37565"/>
        <dbReference type="ChEBI" id="CHEBI:43474"/>
        <dbReference type="ChEBI" id="CHEBI:58189"/>
        <dbReference type="EC" id="3.6.5.4"/>
    </reaction>
</comment>
<dbReference type="PATRIC" id="fig|1423749.3.peg.675"/>
<comment type="domain">
    <text evidence="9">Composed of three domains: the N-terminal N domain, which is responsible for interactions with the ribosome, the central G domain, which binds GTP, and the C-terminal M domain, which binds the RNA and the signal sequence of the RNC.</text>
</comment>
<dbReference type="EMBL" id="AZFN01000018">
    <property type="protein sequence ID" value="KRM01413.1"/>
    <property type="molecule type" value="Genomic_DNA"/>
</dbReference>
<dbReference type="GO" id="GO:0006614">
    <property type="term" value="P:SRP-dependent cotranslational protein targeting to membrane"/>
    <property type="evidence" value="ECO:0007669"/>
    <property type="project" value="InterPro"/>
</dbReference>
<evidence type="ECO:0000313" key="12">
    <source>
        <dbReference type="Proteomes" id="UP000051739"/>
    </source>
</evidence>
<dbReference type="SUPFAM" id="SSF47446">
    <property type="entry name" value="Signal peptide-binding domain"/>
    <property type="match status" value="1"/>
</dbReference>
<keyword evidence="6 9" id="KW-0733">Signal recognition particle</keyword>
<feature type="domain" description="SRP54-type proteins GTP-binding" evidence="10">
    <location>
        <begin position="270"/>
        <end position="283"/>
    </location>
</feature>
<feature type="binding site" evidence="9">
    <location>
        <begin position="108"/>
        <end position="115"/>
    </location>
    <ligand>
        <name>GTP</name>
        <dbReference type="ChEBI" id="CHEBI:37565"/>
    </ligand>
</feature>
<keyword evidence="4 9" id="KW-0694">RNA-binding</keyword>
<keyword evidence="5 9" id="KW-0342">GTP-binding</keyword>
<proteinExistence type="inferred from homology"/>
<dbReference type="SMART" id="SM00962">
    <property type="entry name" value="SRP54"/>
    <property type="match status" value="1"/>
</dbReference>
<comment type="subunit">
    <text evidence="9">Part of the signal recognition particle protein translocation system, which is composed of SRP and FtsY.</text>
</comment>